<proteinExistence type="predicted"/>
<evidence type="ECO:0000313" key="1">
    <source>
        <dbReference type="EMBL" id="MBX47277.1"/>
    </source>
</evidence>
<sequence>MPNVVTVNPCHMGRLLGQNADLEDYKDC</sequence>
<protein>
    <submittedName>
        <fullName evidence="1">Uncharacterized protein</fullName>
    </submittedName>
</protein>
<dbReference type="EMBL" id="GGEC01066793">
    <property type="protein sequence ID" value="MBX47277.1"/>
    <property type="molecule type" value="Transcribed_RNA"/>
</dbReference>
<dbReference type="AlphaFoldDB" id="A0A2P2NXN2"/>
<accession>A0A2P2NXN2</accession>
<reference evidence="1" key="1">
    <citation type="submission" date="2018-02" db="EMBL/GenBank/DDBJ databases">
        <title>Rhizophora mucronata_Transcriptome.</title>
        <authorList>
            <person name="Meera S.P."/>
            <person name="Sreeshan A."/>
            <person name="Augustine A."/>
        </authorList>
    </citation>
    <scope>NUCLEOTIDE SEQUENCE</scope>
    <source>
        <tissue evidence="1">Leaf</tissue>
    </source>
</reference>
<name>A0A2P2NXN2_RHIMU</name>
<organism evidence="1">
    <name type="scientific">Rhizophora mucronata</name>
    <name type="common">Asiatic mangrove</name>
    <dbReference type="NCBI Taxonomy" id="61149"/>
    <lineage>
        <taxon>Eukaryota</taxon>
        <taxon>Viridiplantae</taxon>
        <taxon>Streptophyta</taxon>
        <taxon>Embryophyta</taxon>
        <taxon>Tracheophyta</taxon>
        <taxon>Spermatophyta</taxon>
        <taxon>Magnoliopsida</taxon>
        <taxon>eudicotyledons</taxon>
        <taxon>Gunneridae</taxon>
        <taxon>Pentapetalae</taxon>
        <taxon>rosids</taxon>
        <taxon>fabids</taxon>
        <taxon>Malpighiales</taxon>
        <taxon>Rhizophoraceae</taxon>
        <taxon>Rhizophora</taxon>
    </lineage>
</organism>